<evidence type="ECO:0000313" key="1">
    <source>
        <dbReference type="EMBL" id="KKN84252.1"/>
    </source>
</evidence>
<dbReference type="EMBL" id="LAZR01000173">
    <property type="protein sequence ID" value="KKN84252.1"/>
    <property type="molecule type" value="Genomic_DNA"/>
</dbReference>
<dbReference type="AlphaFoldDB" id="A0A0F9UA89"/>
<name>A0A0F9UA89_9ZZZZ</name>
<gene>
    <name evidence="1" type="ORF">LCGC14_0290660</name>
</gene>
<protein>
    <submittedName>
        <fullName evidence="1">Uncharacterized protein</fullName>
    </submittedName>
</protein>
<dbReference type="PANTHER" id="PTHR37515:SF2">
    <property type="entry name" value="YALI0C09240P"/>
    <property type="match status" value="1"/>
</dbReference>
<organism evidence="1">
    <name type="scientific">marine sediment metagenome</name>
    <dbReference type="NCBI Taxonomy" id="412755"/>
    <lineage>
        <taxon>unclassified sequences</taxon>
        <taxon>metagenomes</taxon>
        <taxon>ecological metagenomes</taxon>
    </lineage>
</organism>
<comment type="caution">
    <text evidence="1">The sequence shown here is derived from an EMBL/GenBank/DDBJ whole genome shotgun (WGS) entry which is preliminary data.</text>
</comment>
<proteinExistence type="predicted"/>
<reference evidence="1" key="1">
    <citation type="journal article" date="2015" name="Nature">
        <title>Complex archaea that bridge the gap between prokaryotes and eukaryotes.</title>
        <authorList>
            <person name="Spang A."/>
            <person name="Saw J.H."/>
            <person name="Jorgensen S.L."/>
            <person name="Zaremba-Niedzwiedzka K."/>
            <person name="Martijn J."/>
            <person name="Lind A.E."/>
            <person name="van Eijk R."/>
            <person name="Schleper C."/>
            <person name="Guy L."/>
            <person name="Ettema T.J."/>
        </authorList>
    </citation>
    <scope>NUCLEOTIDE SEQUENCE</scope>
</reference>
<dbReference type="PANTHER" id="PTHR37515">
    <property type="entry name" value="YALI0C09240P"/>
    <property type="match status" value="1"/>
</dbReference>
<sequence>MVKNKQKDPYGNYIYDLDIKDHGTPRIIDYEDKELRSRIIDLDEIIIPDEKITIRITYPLSVEVNNEYEQKCGFSRKDLFRFIYEEYTKIYDEEEKQVGDPGTYEKLYNRKKSEGSYGIWGHYLGELYLEFIRYDPKKKLVDLDIGS</sequence>
<accession>A0A0F9UA89</accession>